<accession>A0A3Q0T2V5</accession>
<evidence type="ECO:0000256" key="1">
    <source>
        <dbReference type="SAM" id="MobiDB-lite"/>
    </source>
</evidence>
<feature type="compositionally biased region" description="Basic residues" evidence="1">
    <location>
        <begin position="21"/>
        <end position="31"/>
    </location>
</feature>
<sequence length="85" mass="9221">MQHYRISTWDGLQHVGTSRRSQCRPHSRPHFQHQPLTWGSASGAVLPGAPASPKSQFRSWREGGQEEGEERSGCHSAAVAAGNSG</sequence>
<dbReference type="AlphaFoldDB" id="A0A3Q0T2V5"/>
<evidence type="ECO:0000313" key="2">
    <source>
        <dbReference type="Ensembl" id="ENSACIP00000030423.1"/>
    </source>
</evidence>
<keyword evidence="3" id="KW-1185">Reference proteome</keyword>
<organism evidence="2 3">
    <name type="scientific">Amphilophus citrinellus</name>
    <name type="common">Midas cichlid</name>
    <name type="synonym">Cichlasoma citrinellum</name>
    <dbReference type="NCBI Taxonomy" id="61819"/>
    <lineage>
        <taxon>Eukaryota</taxon>
        <taxon>Metazoa</taxon>
        <taxon>Chordata</taxon>
        <taxon>Craniata</taxon>
        <taxon>Vertebrata</taxon>
        <taxon>Euteleostomi</taxon>
        <taxon>Actinopterygii</taxon>
        <taxon>Neopterygii</taxon>
        <taxon>Teleostei</taxon>
        <taxon>Neoteleostei</taxon>
        <taxon>Acanthomorphata</taxon>
        <taxon>Ovalentaria</taxon>
        <taxon>Cichlomorphae</taxon>
        <taxon>Cichliformes</taxon>
        <taxon>Cichlidae</taxon>
        <taxon>New World cichlids</taxon>
        <taxon>Cichlasomatinae</taxon>
        <taxon>Heroini</taxon>
        <taxon>Amphilophus</taxon>
    </lineage>
</organism>
<feature type="region of interest" description="Disordered" evidence="1">
    <location>
        <begin position="14"/>
        <end position="85"/>
    </location>
</feature>
<reference evidence="2" key="2">
    <citation type="submission" date="2025-09" db="UniProtKB">
        <authorList>
            <consortium name="Ensembl"/>
        </authorList>
    </citation>
    <scope>IDENTIFICATION</scope>
</reference>
<dbReference type="Ensembl" id="ENSACIT00000031218.1">
    <property type="protein sequence ID" value="ENSACIP00000030423.1"/>
    <property type="gene ID" value="ENSACIG00000023543.1"/>
</dbReference>
<name>A0A3Q0T2V5_AMPCI</name>
<proteinExistence type="predicted"/>
<protein>
    <submittedName>
        <fullName evidence="2">Uncharacterized protein</fullName>
    </submittedName>
</protein>
<reference evidence="2" key="1">
    <citation type="submission" date="2025-08" db="UniProtKB">
        <authorList>
            <consortium name="Ensembl"/>
        </authorList>
    </citation>
    <scope>IDENTIFICATION</scope>
</reference>
<evidence type="ECO:0000313" key="3">
    <source>
        <dbReference type="Proteomes" id="UP000261340"/>
    </source>
</evidence>
<dbReference type="Proteomes" id="UP000261340">
    <property type="component" value="Unplaced"/>
</dbReference>